<keyword evidence="3" id="KW-1185">Reference proteome</keyword>
<dbReference type="SMART" id="SM00481">
    <property type="entry name" value="POLIIIAc"/>
    <property type="match status" value="1"/>
</dbReference>
<dbReference type="Gene3D" id="1.10.150.650">
    <property type="match status" value="1"/>
</dbReference>
<dbReference type="CDD" id="cd07438">
    <property type="entry name" value="PHP_HisPPase_AMP"/>
    <property type="match status" value="1"/>
</dbReference>
<comment type="caution">
    <text evidence="2">The sequence shown here is derived from an EMBL/GenBank/DDBJ whole genome shotgun (WGS) entry which is preliminary data.</text>
</comment>
<dbReference type="GO" id="GO:0035312">
    <property type="term" value="F:5'-3' DNA exonuclease activity"/>
    <property type="evidence" value="ECO:0007669"/>
    <property type="project" value="TreeGrafter"/>
</dbReference>
<dbReference type="PANTHER" id="PTHR42924">
    <property type="entry name" value="EXONUCLEASE"/>
    <property type="match status" value="1"/>
</dbReference>
<organism evidence="2 3">
    <name type="scientific">Candidatus Manganitrophus noduliformans</name>
    <dbReference type="NCBI Taxonomy" id="2606439"/>
    <lineage>
        <taxon>Bacteria</taxon>
        <taxon>Pseudomonadati</taxon>
        <taxon>Nitrospirota</taxon>
        <taxon>Nitrospiria</taxon>
        <taxon>Candidatus Troglogloeales</taxon>
        <taxon>Candidatus Manganitrophaceae</taxon>
        <taxon>Candidatus Manganitrophus</taxon>
    </lineage>
</organism>
<dbReference type="PANTHER" id="PTHR42924:SF3">
    <property type="entry name" value="POLYMERASE_HISTIDINOL PHOSPHATASE N-TERMINAL DOMAIN-CONTAINING PROTEIN"/>
    <property type="match status" value="1"/>
</dbReference>
<dbReference type="AlphaFoldDB" id="A0A7X6IE72"/>
<accession>A0A7X6IE72</accession>
<dbReference type="InterPro" id="IPR016195">
    <property type="entry name" value="Pol/histidinol_Pase-like"/>
</dbReference>
<dbReference type="InterPro" id="IPR052018">
    <property type="entry name" value="PHP_domain"/>
</dbReference>
<name>A0A7X6IE72_9BACT</name>
<gene>
    <name evidence="2" type="ORF">MNODULE_23955</name>
</gene>
<sequence length="285" mass="31382">MNDRIDLHTHSTVSDGTYAPAELVRYAKEKGLRAIALTDHDSIDGIDEALAVGREVGVEVIPGVELSTDFSEGAMHLLGLFIDRTAPSFLQRLAVFQAARRERNPKIIKKLQEMGFKITEEEVTAAAGGGQAGRPHFARVLMEKGYVHSITEAFEKYIGDGGPAYVKKSQPSPEECIALIHEAKGVAVLAHPNTLRLPDDKLNGLFERLVNAGLDGIEVYYSTHTPEETVRYERLAAEWNLAKTGGSDFHGKHKPQIDLGVGKGTLRVPSSLLETLRRRKERRPP</sequence>
<protein>
    <submittedName>
        <fullName evidence="2">PHP domain-containing protein</fullName>
    </submittedName>
</protein>
<dbReference type="EMBL" id="VTOW01000013">
    <property type="protein sequence ID" value="NKE73809.1"/>
    <property type="molecule type" value="Genomic_DNA"/>
</dbReference>
<proteinExistence type="predicted"/>
<feature type="domain" description="Polymerase/histidinol phosphatase N-terminal" evidence="1">
    <location>
        <begin position="5"/>
        <end position="70"/>
    </location>
</feature>
<reference evidence="2 3" key="1">
    <citation type="journal article" date="2020" name="Nature">
        <title>Bacterial chemolithoautotrophy via manganese oxidation.</title>
        <authorList>
            <person name="Yu H."/>
            <person name="Leadbetter J.R."/>
        </authorList>
    </citation>
    <scope>NUCLEOTIDE SEQUENCE [LARGE SCALE GENOMIC DNA]</scope>
    <source>
        <strain evidence="2 3">Mn-1</strain>
    </source>
</reference>
<dbReference type="Proteomes" id="UP000534783">
    <property type="component" value="Unassembled WGS sequence"/>
</dbReference>
<evidence type="ECO:0000313" key="2">
    <source>
        <dbReference type="EMBL" id="NKE73809.1"/>
    </source>
</evidence>
<dbReference type="SUPFAM" id="SSF89550">
    <property type="entry name" value="PHP domain-like"/>
    <property type="match status" value="1"/>
</dbReference>
<dbReference type="RefSeq" id="WP_168063773.1">
    <property type="nucleotide sequence ID" value="NZ_VTOW01000013.1"/>
</dbReference>
<dbReference type="GO" id="GO:0004534">
    <property type="term" value="F:5'-3' RNA exonuclease activity"/>
    <property type="evidence" value="ECO:0007669"/>
    <property type="project" value="TreeGrafter"/>
</dbReference>
<dbReference type="InterPro" id="IPR003141">
    <property type="entry name" value="Pol/His_phosphatase_N"/>
</dbReference>
<evidence type="ECO:0000259" key="1">
    <source>
        <dbReference type="SMART" id="SM00481"/>
    </source>
</evidence>
<dbReference type="InterPro" id="IPR004013">
    <property type="entry name" value="PHP_dom"/>
</dbReference>
<dbReference type="Gene3D" id="3.20.20.140">
    <property type="entry name" value="Metal-dependent hydrolases"/>
    <property type="match status" value="1"/>
</dbReference>
<evidence type="ECO:0000313" key="3">
    <source>
        <dbReference type="Proteomes" id="UP000534783"/>
    </source>
</evidence>
<dbReference type="Pfam" id="PF02811">
    <property type="entry name" value="PHP"/>
    <property type="match status" value="1"/>
</dbReference>